<dbReference type="Pfam" id="PF07859">
    <property type="entry name" value="Abhydrolase_3"/>
    <property type="match status" value="1"/>
</dbReference>
<dbReference type="PANTHER" id="PTHR48081:SF8">
    <property type="entry name" value="ALPHA_BETA HYDROLASE FOLD-3 DOMAIN-CONTAINING PROTEIN-RELATED"/>
    <property type="match status" value="1"/>
</dbReference>
<dbReference type="InterPro" id="IPR029058">
    <property type="entry name" value="AB_hydrolase_fold"/>
</dbReference>
<dbReference type="GO" id="GO:0016787">
    <property type="term" value="F:hydrolase activity"/>
    <property type="evidence" value="ECO:0007669"/>
    <property type="project" value="UniProtKB-KW"/>
</dbReference>
<evidence type="ECO:0000256" key="1">
    <source>
        <dbReference type="ARBA" id="ARBA00022801"/>
    </source>
</evidence>
<dbReference type="EMBL" id="CP109441">
    <property type="protein sequence ID" value="WUV45276.1"/>
    <property type="molecule type" value="Genomic_DNA"/>
</dbReference>
<proteinExistence type="predicted"/>
<gene>
    <name evidence="3" type="ORF">OG563_40205</name>
</gene>
<evidence type="ECO:0000313" key="4">
    <source>
        <dbReference type="Proteomes" id="UP001432062"/>
    </source>
</evidence>
<reference evidence="3" key="1">
    <citation type="submission" date="2022-10" db="EMBL/GenBank/DDBJ databases">
        <title>The complete genomes of actinobacterial strains from the NBC collection.</title>
        <authorList>
            <person name="Joergensen T.S."/>
            <person name="Alvarez Arevalo M."/>
            <person name="Sterndorff E.B."/>
            <person name="Faurdal D."/>
            <person name="Vuksanovic O."/>
            <person name="Mourched A.-S."/>
            <person name="Charusanti P."/>
            <person name="Shaw S."/>
            <person name="Blin K."/>
            <person name="Weber T."/>
        </authorList>
    </citation>
    <scope>NUCLEOTIDE SEQUENCE</scope>
    <source>
        <strain evidence="3">NBC_01482</strain>
    </source>
</reference>
<dbReference type="InterPro" id="IPR050300">
    <property type="entry name" value="GDXG_lipolytic_enzyme"/>
</dbReference>
<accession>A0ABZ1YTP9</accession>
<protein>
    <submittedName>
        <fullName evidence="3">Alpha/beta hydrolase</fullName>
    </submittedName>
</protein>
<dbReference type="PANTHER" id="PTHR48081">
    <property type="entry name" value="AB HYDROLASE SUPERFAMILY PROTEIN C4A8.06C"/>
    <property type="match status" value="1"/>
</dbReference>
<dbReference type="RefSeq" id="WP_329408544.1">
    <property type="nucleotide sequence ID" value="NZ_CP109441.1"/>
</dbReference>
<dbReference type="InterPro" id="IPR013094">
    <property type="entry name" value="AB_hydrolase_3"/>
</dbReference>
<dbReference type="SUPFAM" id="SSF53474">
    <property type="entry name" value="alpha/beta-Hydrolases"/>
    <property type="match status" value="1"/>
</dbReference>
<keyword evidence="1 3" id="KW-0378">Hydrolase</keyword>
<sequence length="331" mass="37176">MKISDAMIDKQLRRTGVWIRRLMSSHDERRLRRTAKLVDAVAPLARIGVSRTMRVRQVGIERGDGTRLRMLIYSPLEPAPAATGVLWLHGGGYFLGRPEQDVAVYRRMVVKTGCVILAPDYRRSVDQPYPAALDDCYTALIWMRDNAFRLGIRPDQLVVAGESAGGGLTAALTLLARDRGEVNIAFQMPIYPMIDDRVCTASSCDNDAPMLDTVTLVTAWKLYLRDLHGTQRVPIYAAPARAIDLRGLPPTFTYVGELEPFLDETVAYVDGLRACGVPVDFEVYPGCWHGFDRLVPRAEVSRRALRSRERWFRRAAATYIAPQPGMDRDRV</sequence>
<name>A0ABZ1YTP9_9NOCA</name>
<dbReference type="Proteomes" id="UP001432062">
    <property type="component" value="Chromosome"/>
</dbReference>
<keyword evidence="4" id="KW-1185">Reference proteome</keyword>
<evidence type="ECO:0000313" key="3">
    <source>
        <dbReference type="EMBL" id="WUV45276.1"/>
    </source>
</evidence>
<dbReference type="Gene3D" id="3.40.50.1820">
    <property type="entry name" value="alpha/beta hydrolase"/>
    <property type="match status" value="1"/>
</dbReference>
<feature type="domain" description="Alpha/beta hydrolase fold-3" evidence="2">
    <location>
        <begin position="85"/>
        <end position="291"/>
    </location>
</feature>
<organism evidence="3 4">
    <name type="scientific">Nocardia vinacea</name>
    <dbReference type="NCBI Taxonomy" id="96468"/>
    <lineage>
        <taxon>Bacteria</taxon>
        <taxon>Bacillati</taxon>
        <taxon>Actinomycetota</taxon>
        <taxon>Actinomycetes</taxon>
        <taxon>Mycobacteriales</taxon>
        <taxon>Nocardiaceae</taxon>
        <taxon>Nocardia</taxon>
    </lineage>
</organism>
<evidence type="ECO:0000259" key="2">
    <source>
        <dbReference type="Pfam" id="PF07859"/>
    </source>
</evidence>